<keyword evidence="4 6" id="KW-0472">Membrane</keyword>
<feature type="region of interest" description="Disordered" evidence="5">
    <location>
        <begin position="154"/>
        <end position="260"/>
    </location>
</feature>
<dbReference type="Proteomes" id="UP000800036">
    <property type="component" value="Unassembled WGS sequence"/>
</dbReference>
<evidence type="ECO:0000256" key="5">
    <source>
        <dbReference type="SAM" id="MobiDB-lite"/>
    </source>
</evidence>
<dbReference type="GO" id="GO:0016020">
    <property type="term" value="C:membrane"/>
    <property type="evidence" value="ECO:0007669"/>
    <property type="project" value="UniProtKB-SubCell"/>
</dbReference>
<protein>
    <submittedName>
        <fullName evidence="7">Uncharacterized protein</fullName>
    </submittedName>
</protein>
<reference evidence="7" key="1">
    <citation type="journal article" date="2020" name="Stud. Mycol.">
        <title>101 Dothideomycetes genomes: a test case for predicting lifestyles and emergence of pathogens.</title>
        <authorList>
            <person name="Haridas S."/>
            <person name="Albert R."/>
            <person name="Binder M."/>
            <person name="Bloem J."/>
            <person name="Labutti K."/>
            <person name="Salamov A."/>
            <person name="Andreopoulos B."/>
            <person name="Baker S."/>
            <person name="Barry K."/>
            <person name="Bills G."/>
            <person name="Bluhm B."/>
            <person name="Cannon C."/>
            <person name="Castanera R."/>
            <person name="Culley D."/>
            <person name="Daum C."/>
            <person name="Ezra D."/>
            <person name="Gonzalez J."/>
            <person name="Henrissat B."/>
            <person name="Kuo A."/>
            <person name="Liang C."/>
            <person name="Lipzen A."/>
            <person name="Lutzoni F."/>
            <person name="Magnuson J."/>
            <person name="Mondo S."/>
            <person name="Nolan M."/>
            <person name="Ohm R."/>
            <person name="Pangilinan J."/>
            <person name="Park H.-J."/>
            <person name="Ramirez L."/>
            <person name="Alfaro M."/>
            <person name="Sun H."/>
            <person name="Tritt A."/>
            <person name="Yoshinaga Y."/>
            <person name="Zwiers L.-H."/>
            <person name="Turgeon B."/>
            <person name="Goodwin S."/>
            <person name="Spatafora J."/>
            <person name="Crous P."/>
            <person name="Grigoriev I."/>
        </authorList>
    </citation>
    <scope>NUCLEOTIDE SEQUENCE</scope>
    <source>
        <strain evidence="7">CBS 107.79</strain>
    </source>
</reference>
<name>A0A6A5VF32_9PLEO</name>
<dbReference type="AlphaFoldDB" id="A0A6A5VF32"/>
<evidence type="ECO:0000313" key="8">
    <source>
        <dbReference type="Proteomes" id="UP000800036"/>
    </source>
</evidence>
<dbReference type="PANTHER" id="PTHR15549">
    <property type="entry name" value="PAIRED IMMUNOGLOBULIN-LIKE TYPE 2 RECEPTOR"/>
    <property type="match status" value="1"/>
</dbReference>
<evidence type="ECO:0000256" key="1">
    <source>
        <dbReference type="ARBA" id="ARBA00004167"/>
    </source>
</evidence>
<organism evidence="7 8">
    <name type="scientific">Bimuria novae-zelandiae CBS 107.79</name>
    <dbReference type="NCBI Taxonomy" id="1447943"/>
    <lineage>
        <taxon>Eukaryota</taxon>
        <taxon>Fungi</taxon>
        <taxon>Dikarya</taxon>
        <taxon>Ascomycota</taxon>
        <taxon>Pezizomycotina</taxon>
        <taxon>Dothideomycetes</taxon>
        <taxon>Pleosporomycetidae</taxon>
        <taxon>Pleosporales</taxon>
        <taxon>Massarineae</taxon>
        <taxon>Didymosphaeriaceae</taxon>
        <taxon>Bimuria</taxon>
    </lineage>
</organism>
<feature type="compositionally biased region" description="Low complexity" evidence="5">
    <location>
        <begin position="161"/>
        <end position="187"/>
    </location>
</feature>
<feature type="compositionally biased region" description="Low complexity" evidence="5">
    <location>
        <begin position="213"/>
        <end position="258"/>
    </location>
</feature>
<keyword evidence="3 6" id="KW-1133">Transmembrane helix</keyword>
<dbReference type="GO" id="GO:0071944">
    <property type="term" value="C:cell periphery"/>
    <property type="evidence" value="ECO:0007669"/>
    <property type="project" value="UniProtKB-ARBA"/>
</dbReference>
<proteinExistence type="predicted"/>
<evidence type="ECO:0000256" key="2">
    <source>
        <dbReference type="ARBA" id="ARBA00022692"/>
    </source>
</evidence>
<evidence type="ECO:0000256" key="6">
    <source>
        <dbReference type="SAM" id="Phobius"/>
    </source>
</evidence>
<evidence type="ECO:0000256" key="3">
    <source>
        <dbReference type="ARBA" id="ARBA00022989"/>
    </source>
</evidence>
<feature type="transmembrane region" description="Helical" evidence="6">
    <location>
        <begin position="265"/>
        <end position="287"/>
    </location>
</feature>
<dbReference type="OrthoDB" id="4148662at2759"/>
<keyword evidence="2 6" id="KW-0812">Transmembrane</keyword>
<sequence>MSDLNILVSNGTCYSKAGEKLDESFIPCGNTAFGFQTCCGAGDNCLADNACFGHHGNGYGSDLTYQAGCTDPDYNDDSCPDKRGIDQPWIALTRCDDDEAVWGACSQEGNPSTLQPGSFCSCTEEAQFSPTAFRDAPTLALFAALPTATGESIRFENGHVPSGDPASDSSPAETGSSSAGSPSAGSSGTSGGGSAPSRTNAAGTPAGSGAANSPTGSPTVSPTGSTSGDPSPSSSGSSESGSNGSPSSDPPSSGSSSGLASGAKIGIGVGVALGLLVILAIIGAILLRRRRRRRSQTAAATEVEKGDSKDPAAVAGRVSDATAADPRISDVTGATENTNKVSEADGKPLSGVDKPGVTELDSEAVMELPGQTAHPYDRGTELDGRQVKPASPKPLAELPGSLSAESPPSWVVR</sequence>
<dbReference type="InterPro" id="IPR051694">
    <property type="entry name" value="Immunoregulatory_rcpt-like"/>
</dbReference>
<dbReference type="EMBL" id="ML976671">
    <property type="protein sequence ID" value="KAF1975320.1"/>
    <property type="molecule type" value="Genomic_DNA"/>
</dbReference>
<evidence type="ECO:0000256" key="4">
    <source>
        <dbReference type="ARBA" id="ARBA00023136"/>
    </source>
</evidence>
<gene>
    <name evidence="7" type="ORF">BU23DRAFT_82601</name>
</gene>
<comment type="subcellular location">
    <subcellularLocation>
        <location evidence="1">Membrane</location>
        <topology evidence="1">Single-pass membrane protein</topology>
    </subcellularLocation>
</comment>
<evidence type="ECO:0000313" key="7">
    <source>
        <dbReference type="EMBL" id="KAF1975320.1"/>
    </source>
</evidence>
<feature type="compositionally biased region" description="Polar residues" evidence="5">
    <location>
        <begin position="332"/>
        <end position="341"/>
    </location>
</feature>
<feature type="region of interest" description="Disordered" evidence="5">
    <location>
        <begin position="296"/>
        <end position="413"/>
    </location>
</feature>
<feature type="compositionally biased region" description="Basic and acidic residues" evidence="5">
    <location>
        <begin position="375"/>
        <end position="386"/>
    </location>
</feature>
<accession>A0A6A5VF32</accession>
<keyword evidence="8" id="KW-1185">Reference proteome</keyword>